<evidence type="ECO:0000256" key="6">
    <source>
        <dbReference type="ARBA" id="ARBA00023033"/>
    </source>
</evidence>
<dbReference type="CDD" id="cd11031">
    <property type="entry name" value="Cyp158A-like"/>
    <property type="match status" value="1"/>
</dbReference>
<evidence type="ECO:0000256" key="2">
    <source>
        <dbReference type="ARBA" id="ARBA00022617"/>
    </source>
</evidence>
<dbReference type="EMBL" id="RJKM01000001">
    <property type="protein sequence ID" value="ROP34927.1"/>
    <property type="molecule type" value="Genomic_DNA"/>
</dbReference>
<evidence type="ECO:0000256" key="7">
    <source>
        <dbReference type="RuleBase" id="RU000461"/>
    </source>
</evidence>
<dbReference type="FunFam" id="1.10.630.10:FF:000018">
    <property type="entry name" value="Cytochrome P450 monooxygenase"/>
    <property type="match status" value="1"/>
</dbReference>
<dbReference type="InterPro" id="IPR017972">
    <property type="entry name" value="Cyt_P450_CS"/>
</dbReference>
<evidence type="ECO:0000256" key="4">
    <source>
        <dbReference type="ARBA" id="ARBA00023002"/>
    </source>
</evidence>
<dbReference type="GO" id="GO:0004497">
    <property type="term" value="F:monooxygenase activity"/>
    <property type="evidence" value="ECO:0007669"/>
    <property type="project" value="UniProtKB-KW"/>
</dbReference>
<dbReference type="GO" id="GO:0020037">
    <property type="term" value="F:heme binding"/>
    <property type="evidence" value="ECO:0007669"/>
    <property type="project" value="InterPro"/>
</dbReference>
<sequence>MRPAQAPRHYPFREPTALELEPEYAHLREHEPLSRVSLPHGGDAWLAVRHADVRTVLSDPRFSRAALLDRDVPRASPRRHTDATLHTVDPPEHTRLRRLVAAAFSPRRIERLAQHAQHVTDELLDRIEEQGPPADLIAGFAVPVPVAVICQMLGVPVADREEFAGWIDVALATTAFSSEEIHAAFAKLKDYVADLVATRRREPSDDLLGALVEARDTEDRLSEDELVVLGVTLLYAGLETTTSELGNGIYTLLTHPDQLAALRADPSLIDRAVDELLRFNPLVTSAGFTRIALEDVELGGVLVRAGDAVMVHPDAANRDGRVFDRPDEPDVTRRPNPHLAFGFGLHYCVAAQLAKAELRVAIGSLVRRFPTLRLAVAEEELSWRHGRMARGLDRLPVTWSSAS</sequence>
<proteinExistence type="inferred from homology"/>
<organism evidence="8 9">
    <name type="scientific">Saccharothrix texasensis</name>
    <dbReference type="NCBI Taxonomy" id="103734"/>
    <lineage>
        <taxon>Bacteria</taxon>
        <taxon>Bacillati</taxon>
        <taxon>Actinomycetota</taxon>
        <taxon>Actinomycetes</taxon>
        <taxon>Pseudonocardiales</taxon>
        <taxon>Pseudonocardiaceae</taxon>
        <taxon>Saccharothrix</taxon>
    </lineage>
</organism>
<comment type="similarity">
    <text evidence="1 7">Belongs to the cytochrome P450 family.</text>
</comment>
<keyword evidence="6 7" id="KW-0503">Monooxygenase</keyword>
<protein>
    <submittedName>
        <fullName evidence="8">Cytochrome P450</fullName>
    </submittedName>
</protein>
<dbReference type="GO" id="GO:0005506">
    <property type="term" value="F:iron ion binding"/>
    <property type="evidence" value="ECO:0007669"/>
    <property type="project" value="InterPro"/>
</dbReference>
<dbReference type="PRINTS" id="PR00385">
    <property type="entry name" value="P450"/>
</dbReference>
<dbReference type="PANTHER" id="PTHR46696:SF6">
    <property type="entry name" value="P450, PUTATIVE (EUROFUNG)-RELATED"/>
    <property type="match status" value="1"/>
</dbReference>
<dbReference type="Proteomes" id="UP000268727">
    <property type="component" value="Unassembled WGS sequence"/>
</dbReference>
<dbReference type="InterPro" id="IPR036396">
    <property type="entry name" value="Cyt_P450_sf"/>
</dbReference>
<dbReference type="RefSeq" id="WP_123741159.1">
    <property type="nucleotide sequence ID" value="NZ_RJKM01000001.1"/>
</dbReference>
<reference evidence="8 9" key="1">
    <citation type="submission" date="2018-11" db="EMBL/GenBank/DDBJ databases">
        <title>Sequencing the genomes of 1000 actinobacteria strains.</title>
        <authorList>
            <person name="Klenk H.-P."/>
        </authorList>
    </citation>
    <scope>NUCLEOTIDE SEQUENCE [LARGE SCALE GENOMIC DNA]</scope>
    <source>
        <strain evidence="8 9">DSM 44231</strain>
    </source>
</reference>
<keyword evidence="2 7" id="KW-0349">Heme</keyword>
<evidence type="ECO:0000256" key="1">
    <source>
        <dbReference type="ARBA" id="ARBA00010617"/>
    </source>
</evidence>
<dbReference type="Pfam" id="PF00067">
    <property type="entry name" value="p450"/>
    <property type="match status" value="1"/>
</dbReference>
<keyword evidence="9" id="KW-1185">Reference proteome</keyword>
<evidence type="ECO:0000256" key="3">
    <source>
        <dbReference type="ARBA" id="ARBA00022723"/>
    </source>
</evidence>
<dbReference type="GO" id="GO:0016705">
    <property type="term" value="F:oxidoreductase activity, acting on paired donors, with incorporation or reduction of molecular oxygen"/>
    <property type="evidence" value="ECO:0007669"/>
    <property type="project" value="InterPro"/>
</dbReference>
<dbReference type="Gene3D" id="1.10.630.10">
    <property type="entry name" value="Cytochrome P450"/>
    <property type="match status" value="1"/>
</dbReference>
<keyword evidence="3 7" id="KW-0479">Metal-binding</keyword>
<evidence type="ECO:0000313" key="8">
    <source>
        <dbReference type="EMBL" id="ROP34927.1"/>
    </source>
</evidence>
<keyword evidence="5 7" id="KW-0408">Iron</keyword>
<gene>
    <name evidence="8" type="ORF">EDD40_0136</name>
</gene>
<dbReference type="SUPFAM" id="SSF48264">
    <property type="entry name" value="Cytochrome P450"/>
    <property type="match status" value="1"/>
</dbReference>
<keyword evidence="4 7" id="KW-0560">Oxidoreductase</keyword>
<dbReference type="PANTHER" id="PTHR46696">
    <property type="entry name" value="P450, PUTATIVE (EUROFUNG)-RELATED"/>
    <property type="match status" value="1"/>
</dbReference>
<dbReference type="InterPro" id="IPR002397">
    <property type="entry name" value="Cyt_P450_B"/>
</dbReference>
<evidence type="ECO:0000313" key="9">
    <source>
        <dbReference type="Proteomes" id="UP000268727"/>
    </source>
</evidence>
<evidence type="ECO:0000256" key="5">
    <source>
        <dbReference type="ARBA" id="ARBA00023004"/>
    </source>
</evidence>
<dbReference type="OrthoDB" id="141712at2"/>
<dbReference type="InterPro" id="IPR001128">
    <property type="entry name" value="Cyt_P450"/>
</dbReference>
<dbReference type="AlphaFoldDB" id="A0A3N1GXH2"/>
<accession>A0A3N1GXH2</accession>
<dbReference type="PROSITE" id="PS00086">
    <property type="entry name" value="CYTOCHROME_P450"/>
    <property type="match status" value="1"/>
</dbReference>
<comment type="caution">
    <text evidence="8">The sequence shown here is derived from an EMBL/GenBank/DDBJ whole genome shotgun (WGS) entry which is preliminary data.</text>
</comment>
<dbReference type="PRINTS" id="PR00359">
    <property type="entry name" value="BP450"/>
</dbReference>
<name>A0A3N1GXH2_9PSEU</name>